<reference evidence="1 2" key="1">
    <citation type="submission" date="2017-10" db="EMBL/GenBank/DDBJ databases">
        <title>The draft genome sequence of Lewinella nigricans NBRC 102662.</title>
        <authorList>
            <person name="Wang K."/>
        </authorList>
    </citation>
    <scope>NUCLEOTIDE SEQUENCE [LARGE SCALE GENOMIC DNA]</scope>
    <source>
        <strain evidence="1 2">NBRC 102662</strain>
    </source>
</reference>
<dbReference type="RefSeq" id="WP_099151704.1">
    <property type="nucleotide sequence ID" value="NZ_PDUD01000023.1"/>
</dbReference>
<dbReference type="EMBL" id="PDUD01000023">
    <property type="protein sequence ID" value="PHN05158.1"/>
    <property type="molecule type" value="Genomic_DNA"/>
</dbReference>
<evidence type="ECO:0000313" key="1">
    <source>
        <dbReference type="EMBL" id="PHN05158.1"/>
    </source>
</evidence>
<accession>A0A2D0N9U2</accession>
<dbReference type="OrthoDB" id="5187906at2"/>
<proteinExistence type="predicted"/>
<protein>
    <recommendedName>
        <fullName evidence="3">DUF2116 family Zn-ribbon domain-containing protein</fullName>
    </recommendedName>
</protein>
<sequence length="120" mass="14371">MKKKTCLVCGESFHGRQDKRFCSDHCRSTFHNKQNSDATNFMRNINNILRKNRRILAELNPRGKTKVHRDALLEKGFKFSYFTNEYRTKSGNVYYFCYEHGYLKLDDDFLALVIRQQYVE</sequence>
<evidence type="ECO:0008006" key="3">
    <source>
        <dbReference type="Google" id="ProtNLM"/>
    </source>
</evidence>
<dbReference type="AlphaFoldDB" id="A0A2D0N9U2"/>
<comment type="caution">
    <text evidence="1">The sequence shown here is derived from an EMBL/GenBank/DDBJ whole genome shotgun (WGS) entry which is preliminary data.</text>
</comment>
<evidence type="ECO:0000313" key="2">
    <source>
        <dbReference type="Proteomes" id="UP000223913"/>
    </source>
</evidence>
<organism evidence="1 2">
    <name type="scientific">Flavilitoribacter nigricans (strain ATCC 23147 / DSM 23189 / NBRC 102662 / NCIMB 1420 / SS-2)</name>
    <name type="common">Lewinella nigricans</name>
    <dbReference type="NCBI Taxonomy" id="1122177"/>
    <lineage>
        <taxon>Bacteria</taxon>
        <taxon>Pseudomonadati</taxon>
        <taxon>Bacteroidota</taxon>
        <taxon>Saprospiria</taxon>
        <taxon>Saprospirales</taxon>
        <taxon>Lewinellaceae</taxon>
        <taxon>Flavilitoribacter</taxon>
    </lineage>
</organism>
<dbReference type="Proteomes" id="UP000223913">
    <property type="component" value="Unassembled WGS sequence"/>
</dbReference>
<keyword evidence="2" id="KW-1185">Reference proteome</keyword>
<name>A0A2D0N9U2_FLAN2</name>
<gene>
    <name evidence="1" type="ORF">CRP01_18545</name>
</gene>